<evidence type="ECO:0000313" key="2">
    <source>
        <dbReference type="EMBL" id="MCI95130.1"/>
    </source>
</evidence>
<sequence length="24" mass="2758">CEVVWSRVEMSRAESNSSELDSTR</sequence>
<organism evidence="2 3">
    <name type="scientific">Trifolium medium</name>
    <dbReference type="NCBI Taxonomy" id="97028"/>
    <lineage>
        <taxon>Eukaryota</taxon>
        <taxon>Viridiplantae</taxon>
        <taxon>Streptophyta</taxon>
        <taxon>Embryophyta</taxon>
        <taxon>Tracheophyta</taxon>
        <taxon>Spermatophyta</taxon>
        <taxon>Magnoliopsida</taxon>
        <taxon>eudicotyledons</taxon>
        <taxon>Gunneridae</taxon>
        <taxon>Pentapetalae</taxon>
        <taxon>rosids</taxon>
        <taxon>fabids</taxon>
        <taxon>Fabales</taxon>
        <taxon>Fabaceae</taxon>
        <taxon>Papilionoideae</taxon>
        <taxon>50 kb inversion clade</taxon>
        <taxon>NPAAA clade</taxon>
        <taxon>Hologalegina</taxon>
        <taxon>IRL clade</taxon>
        <taxon>Trifolieae</taxon>
        <taxon>Trifolium</taxon>
    </lineage>
</organism>
<protein>
    <submittedName>
        <fullName evidence="2">Uncharacterized protein</fullName>
    </submittedName>
</protein>
<dbReference type="Proteomes" id="UP000265520">
    <property type="component" value="Unassembled WGS sequence"/>
</dbReference>
<evidence type="ECO:0000313" key="3">
    <source>
        <dbReference type="Proteomes" id="UP000265520"/>
    </source>
</evidence>
<dbReference type="EMBL" id="LXQA011376798">
    <property type="protein sequence ID" value="MCI95130.1"/>
    <property type="molecule type" value="Genomic_DNA"/>
</dbReference>
<name>A0A392W8V8_9FABA</name>
<feature type="compositionally biased region" description="Polar residues" evidence="1">
    <location>
        <begin position="13"/>
        <end position="24"/>
    </location>
</feature>
<accession>A0A392W8V8</accession>
<reference evidence="2 3" key="1">
    <citation type="journal article" date="2018" name="Front. Plant Sci.">
        <title>Red Clover (Trifolium pratense) and Zigzag Clover (T. medium) - A Picture of Genomic Similarities and Differences.</title>
        <authorList>
            <person name="Dluhosova J."/>
            <person name="Istvanek J."/>
            <person name="Nedelnik J."/>
            <person name="Repkova J."/>
        </authorList>
    </citation>
    <scope>NUCLEOTIDE SEQUENCE [LARGE SCALE GENOMIC DNA]</scope>
    <source>
        <strain evidence="3">cv. 10/8</strain>
        <tissue evidence="2">Leaf</tissue>
    </source>
</reference>
<proteinExistence type="predicted"/>
<feature type="region of interest" description="Disordered" evidence="1">
    <location>
        <begin position="1"/>
        <end position="24"/>
    </location>
</feature>
<feature type="non-terminal residue" evidence="2">
    <location>
        <position position="1"/>
    </location>
</feature>
<evidence type="ECO:0000256" key="1">
    <source>
        <dbReference type="SAM" id="MobiDB-lite"/>
    </source>
</evidence>
<dbReference type="AlphaFoldDB" id="A0A392W8V8"/>
<keyword evidence="3" id="KW-1185">Reference proteome</keyword>
<comment type="caution">
    <text evidence="2">The sequence shown here is derived from an EMBL/GenBank/DDBJ whole genome shotgun (WGS) entry which is preliminary data.</text>
</comment>